<name>D1NYE7_9GAMM</name>
<dbReference type="Proteomes" id="UP000005512">
    <property type="component" value="Unassembled WGS sequence"/>
</dbReference>
<sequence>MIFYGLFFALIDWLLPQIVATMTSISAFNLSPKIDFQHILGC</sequence>
<dbReference type="STRING" id="500637.PROVRUST_05277"/>
<organism evidence="1 2">
    <name type="scientific">Providencia rustigianii DSM 4541</name>
    <dbReference type="NCBI Taxonomy" id="500637"/>
    <lineage>
        <taxon>Bacteria</taxon>
        <taxon>Pseudomonadati</taxon>
        <taxon>Pseudomonadota</taxon>
        <taxon>Gammaproteobacteria</taxon>
        <taxon>Enterobacterales</taxon>
        <taxon>Morganellaceae</taxon>
        <taxon>Providencia</taxon>
    </lineage>
</organism>
<proteinExistence type="predicted"/>
<dbReference type="EMBL" id="ABXV02000011">
    <property type="protein sequence ID" value="EFB73995.1"/>
    <property type="molecule type" value="Genomic_DNA"/>
</dbReference>
<evidence type="ECO:0000313" key="1">
    <source>
        <dbReference type="EMBL" id="EFB73995.1"/>
    </source>
</evidence>
<protein>
    <submittedName>
        <fullName evidence="1">Uncharacterized protein</fullName>
    </submittedName>
</protein>
<reference evidence="1" key="1">
    <citation type="submission" date="2009-12" db="EMBL/GenBank/DDBJ databases">
        <authorList>
            <person name="Weinstock G."/>
            <person name="Sodergren E."/>
            <person name="Clifton S."/>
            <person name="Fulton L."/>
            <person name="Fulton B."/>
            <person name="Courtney L."/>
            <person name="Fronick C."/>
            <person name="Harrison M."/>
            <person name="Strong C."/>
            <person name="Farmer C."/>
            <person name="Delahaunty K."/>
            <person name="Markovic C."/>
            <person name="Hall O."/>
            <person name="Minx P."/>
            <person name="Tomlinson C."/>
            <person name="Mitreva M."/>
            <person name="Nelson J."/>
            <person name="Hou S."/>
            <person name="Wollam A."/>
            <person name="Pepin K.H."/>
            <person name="Johnson M."/>
            <person name="Bhonagiri V."/>
            <person name="Nash W.E."/>
            <person name="Warren W."/>
            <person name="Chinwalla A."/>
            <person name="Mardis E.R."/>
            <person name="Wilson R.K."/>
        </authorList>
    </citation>
    <scope>NUCLEOTIDE SEQUENCE [LARGE SCALE GENOMIC DNA]</scope>
    <source>
        <strain evidence="1">DSM 4541</strain>
    </source>
</reference>
<evidence type="ECO:0000313" key="2">
    <source>
        <dbReference type="Proteomes" id="UP000005512"/>
    </source>
</evidence>
<dbReference type="HOGENOM" id="CLU_3256368_0_0_6"/>
<keyword evidence="2" id="KW-1185">Reference proteome</keyword>
<accession>D1NYE7</accession>
<dbReference type="AlphaFoldDB" id="D1NYE7"/>
<gene>
    <name evidence="1" type="ORF">PROVRUST_05277</name>
</gene>
<comment type="caution">
    <text evidence="1">The sequence shown here is derived from an EMBL/GenBank/DDBJ whole genome shotgun (WGS) entry which is preliminary data.</text>
</comment>